<accession>F4Y0F3</accession>
<evidence type="ECO:0000313" key="1">
    <source>
        <dbReference type="EMBL" id="EGJ29743.1"/>
    </source>
</evidence>
<name>F4Y0F3_9CYAN</name>
<dbReference type="HOGENOM" id="CLU_3218751_0_0_3"/>
<dbReference type="Proteomes" id="UP000003959">
    <property type="component" value="Unassembled WGS sequence"/>
</dbReference>
<proteinExistence type="predicted"/>
<dbReference type="AlphaFoldDB" id="F4Y0F3"/>
<sequence>MTKFIIWNCFQLLQENELVNGVFLNFELIILNWSEAIDYSIFKD</sequence>
<keyword evidence="2" id="KW-1185">Reference proteome</keyword>
<gene>
    <name evidence="1" type="ORF">LYNGBM3L_60800</name>
</gene>
<reference evidence="2" key="1">
    <citation type="journal article" date="2011" name="Proc. Natl. Acad. Sci. U.S.A.">
        <title>Genomic insights into the physiology and ecology of the marine filamentous cyanobacterium Lyngbya majuscula.</title>
        <authorList>
            <person name="Jones A.C."/>
            <person name="Monroe E.A."/>
            <person name="Podell S."/>
            <person name="Hess W.R."/>
            <person name="Klages S."/>
            <person name="Esquenazi E."/>
            <person name="Niessen S."/>
            <person name="Hoover H."/>
            <person name="Rothmann M."/>
            <person name="Lasken R.S."/>
            <person name="Yates J.R.III."/>
            <person name="Reinhardt R."/>
            <person name="Kube M."/>
            <person name="Burkart M.D."/>
            <person name="Allen E.E."/>
            <person name="Dorrestein P.C."/>
            <person name="Gerwick W.H."/>
            <person name="Gerwick L."/>
        </authorList>
    </citation>
    <scope>NUCLEOTIDE SEQUENCE [LARGE SCALE GENOMIC DNA]</scope>
    <source>
        <strain evidence="2">3L</strain>
    </source>
</reference>
<dbReference type="EMBL" id="GL890967">
    <property type="protein sequence ID" value="EGJ29743.1"/>
    <property type="molecule type" value="Genomic_DNA"/>
</dbReference>
<evidence type="ECO:0000313" key="2">
    <source>
        <dbReference type="Proteomes" id="UP000003959"/>
    </source>
</evidence>
<protein>
    <submittedName>
        <fullName evidence="1">Uncharacterized protein</fullName>
    </submittedName>
</protein>
<organism evidence="1 2">
    <name type="scientific">Moorena producens 3L</name>
    <dbReference type="NCBI Taxonomy" id="489825"/>
    <lineage>
        <taxon>Bacteria</taxon>
        <taxon>Bacillati</taxon>
        <taxon>Cyanobacteriota</taxon>
        <taxon>Cyanophyceae</taxon>
        <taxon>Coleofasciculales</taxon>
        <taxon>Coleofasciculaceae</taxon>
        <taxon>Moorena</taxon>
    </lineage>
</organism>